<keyword evidence="9" id="KW-1185">Reference proteome</keyword>
<dbReference type="GO" id="GO:0008756">
    <property type="term" value="F:o-succinylbenzoate-CoA ligase activity"/>
    <property type="evidence" value="ECO:0007669"/>
    <property type="project" value="UniProtKB-UniRule"/>
</dbReference>
<keyword evidence="1 5" id="KW-0474">Menaquinone biosynthesis</keyword>
<dbReference type="Proteomes" id="UP000624041">
    <property type="component" value="Unassembled WGS sequence"/>
</dbReference>
<dbReference type="PROSITE" id="PS00455">
    <property type="entry name" value="AMP_BINDING"/>
    <property type="match status" value="1"/>
</dbReference>
<dbReference type="InterPro" id="IPR045851">
    <property type="entry name" value="AMP-bd_C_sf"/>
</dbReference>
<dbReference type="InterPro" id="IPR025110">
    <property type="entry name" value="AMP-bd_C"/>
</dbReference>
<evidence type="ECO:0000259" key="7">
    <source>
        <dbReference type="Pfam" id="PF13193"/>
    </source>
</evidence>
<dbReference type="GO" id="GO:0031956">
    <property type="term" value="F:medium-chain fatty acid-CoA ligase activity"/>
    <property type="evidence" value="ECO:0007669"/>
    <property type="project" value="TreeGrafter"/>
</dbReference>
<evidence type="ECO:0000256" key="4">
    <source>
        <dbReference type="ARBA" id="ARBA00022840"/>
    </source>
</evidence>
<dbReference type="GO" id="GO:0006631">
    <property type="term" value="P:fatty acid metabolic process"/>
    <property type="evidence" value="ECO:0007669"/>
    <property type="project" value="TreeGrafter"/>
</dbReference>
<evidence type="ECO:0000313" key="8">
    <source>
        <dbReference type="EMBL" id="GGN65854.1"/>
    </source>
</evidence>
<dbReference type="CDD" id="cd05912">
    <property type="entry name" value="OSB_CoA_lg"/>
    <property type="match status" value="1"/>
</dbReference>
<dbReference type="NCBIfam" id="NF002966">
    <property type="entry name" value="PRK03640.1"/>
    <property type="match status" value="1"/>
</dbReference>
<feature type="domain" description="AMP-dependent synthetase/ligase" evidence="6">
    <location>
        <begin position="10"/>
        <end position="346"/>
    </location>
</feature>
<dbReference type="InterPro" id="IPR020845">
    <property type="entry name" value="AMP-binding_CS"/>
</dbReference>
<evidence type="ECO:0000256" key="2">
    <source>
        <dbReference type="ARBA" id="ARBA00022598"/>
    </source>
</evidence>
<accession>A0A917Y5C2</accession>
<protein>
    <recommendedName>
        <fullName evidence="5">2-succinylbenzoate--CoA ligase</fullName>
        <ecNumber evidence="5">6.2.1.26</ecNumber>
    </recommendedName>
    <alternativeName>
        <fullName evidence="5">o-succinylbenzoyl-CoA synthetase</fullName>
        <shortName evidence="5">OSB-CoA synthetase</shortName>
    </alternativeName>
</protein>
<evidence type="ECO:0000256" key="5">
    <source>
        <dbReference type="HAMAP-Rule" id="MF_00731"/>
    </source>
</evidence>
<proteinExistence type="inferred from homology"/>
<evidence type="ECO:0000313" key="9">
    <source>
        <dbReference type="Proteomes" id="UP000624041"/>
    </source>
</evidence>
<comment type="pathway">
    <text evidence="5">Quinol/quinone metabolism; 1,4-dihydroxy-2-naphthoate biosynthesis; 1,4-dihydroxy-2-naphthoate from chorismate: step 5/7.</text>
</comment>
<name>A0A917Y5C2_9BACI</name>
<dbReference type="EMBL" id="BMOS01000040">
    <property type="protein sequence ID" value="GGN65854.1"/>
    <property type="molecule type" value="Genomic_DNA"/>
</dbReference>
<dbReference type="GO" id="GO:0009234">
    <property type="term" value="P:menaquinone biosynthetic process"/>
    <property type="evidence" value="ECO:0007669"/>
    <property type="project" value="UniProtKB-UniRule"/>
</dbReference>
<comment type="pathway">
    <text evidence="5">Quinol/quinone metabolism; menaquinone biosynthesis.</text>
</comment>
<evidence type="ECO:0000256" key="3">
    <source>
        <dbReference type="ARBA" id="ARBA00022741"/>
    </source>
</evidence>
<evidence type="ECO:0000259" key="6">
    <source>
        <dbReference type="Pfam" id="PF00501"/>
    </source>
</evidence>
<dbReference type="InterPro" id="IPR010192">
    <property type="entry name" value="MenE"/>
</dbReference>
<sequence length="479" mass="53173">MAEIIPHWLSKQANLSPDSTALELVDGGKITFLELQNRSMEMARKLAGLGVKKGSHLGILSANNLDMVYMIHAISYLGAVGVLLNTRLSDDELNYQLQDAEVSILITDDKHSSRQLQVNQVYAYDEVNEQKEMQVTLQLELNLEQPFTIIYTSGTTGFPKGVVHTYGNHWWSAISSALNLGLEKNDKWLISLPLFHVSGLSTLMKSVIYGMPVYLMKKFDVDLVHEAIMDKKVTIVSVVTLMVQRLMDKLGSENYPQTLRCFLLGGGPAPKVLLKQAQDKKIPVFQSYGMTETTSQIATLSAKDALLKIGSAGKPLLPAELKINNPGEDDVGEIIVKGPMVTKGYFKNEAANKQTIIDGWLHTGDLGYLDEAGYLYVVDRRTDLIISGGENIYPSEIENALMKIPEIKEAGVIGVADDTWGEVPVAYVVLYESISKTDILAKLSKQLAKYKLPKKIKFIDEMPRNASNKLVRKKLKELE</sequence>
<reference evidence="8" key="1">
    <citation type="journal article" date="2014" name="Int. J. Syst. Evol. Microbiol.">
        <title>Complete genome sequence of Corynebacterium casei LMG S-19264T (=DSM 44701T), isolated from a smear-ripened cheese.</title>
        <authorList>
            <consortium name="US DOE Joint Genome Institute (JGI-PGF)"/>
            <person name="Walter F."/>
            <person name="Albersmeier A."/>
            <person name="Kalinowski J."/>
            <person name="Ruckert C."/>
        </authorList>
    </citation>
    <scope>NUCLEOTIDE SEQUENCE</scope>
    <source>
        <strain evidence="8">JCM 17251</strain>
    </source>
</reference>
<dbReference type="RefSeq" id="WP_156855572.1">
    <property type="nucleotide sequence ID" value="NZ_BMOS01000040.1"/>
</dbReference>
<dbReference type="AlphaFoldDB" id="A0A917Y5C2"/>
<dbReference type="Pfam" id="PF00501">
    <property type="entry name" value="AMP-binding"/>
    <property type="match status" value="1"/>
</dbReference>
<gene>
    <name evidence="5 8" type="primary">menE</name>
    <name evidence="8" type="ORF">GCM10007971_35150</name>
</gene>
<comment type="similarity">
    <text evidence="5">Belongs to the ATP-dependent AMP-binding enzyme family. MenE subfamily.</text>
</comment>
<keyword evidence="3 5" id="KW-0547">Nucleotide-binding</keyword>
<dbReference type="Gene3D" id="3.30.300.30">
    <property type="match status" value="1"/>
</dbReference>
<dbReference type="PANTHER" id="PTHR43201:SF5">
    <property type="entry name" value="MEDIUM-CHAIN ACYL-COA LIGASE ACSF2, MITOCHONDRIAL"/>
    <property type="match status" value="1"/>
</dbReference>
<dbReference type="NCBIfam" id="TIGR01923">
    <property type="entry name" value="menE"/>
    <property type="match status" value="1"/>
</dbReference>
<evidence type="ECO:0000256" key="1">
    <source>
        <dbReference type="ARBA" id="ARBA00022428"/>
    </source>
</evidence>
<organism evidence="8 9">
    <name type="scientific">Oceanobacillus indicireducens</name>
    <dbReference type="NCBI Taxonomy" id="1004261"/>
    <lineage>
        <taxon>Bacteria</taxon>
        <taxon>Bacillati</taxon>
        <taxon>Bacillota</taxon>
        <taxon>Bacilli</taxon>
        <taxon>Bacillales</taxon>
        <taxon>Bacillaceae</taxon>
        <taxon>Oceanobacillus</taxon>
    </lineage>
</organism>
<dbReference type="GO" id="GO:0005524">
    <property type="term" value="F:ATP binding"/>
    <property type="evidence" value="ECO:0007669"/>
    <property type="project" value="UniProtKB-KW"/>
</dbReference>
<comment type="catalytic activity">
    <reaction evidence="5">
        <text>2-succinylbenzoate + ATP + CoA = 2-succinylbenzoyl-CoA + AMP + diphosphate</text>
        <dbReference type="Rhea" id="RHEA:17009"/>
        <dbReference type="ChEBI" id="CHEBI:18325"/>
        <dbReference type="ChEBI" id="CHEBI:30616"/>
        <dbReference type="ChEBI" id="CHEBI:33019"/>
        <dbReference type="ChEBI" id="CHEBI:57287"/>
        <dbReference type="ChEBI" id="CHEBI:57364"/>
        <dbReference type="ChEBI" id="CHEBI:456215"/>
        <dbReference type="EC" id="6.2.1.26"/>
    </reaction>
</comment>
<dbReference type="EC" id="6.2.1.26" evidence="5"/>
<dbReference type="SUPFAM" id="SSF56801">
    <property type="entry name" value="Acetyl-CoA synthetase-like"/>
    <property type="match status" value="1"/>
</dbReference>
<dbReference type="InterPro" id="IPR000873">
    <property type="entry name" value="AMP-dep_synth/lig_dom"/>
</dbReference>
<dbReference type="HAMAP" id="MF_00731">
    <property type="entry name" value="MenE"/>
    <property type="match status" value="1"/>
</dbReference>
<dbReference type="PANTHER" id="PTHR43201">
    <property type="entry name" value="ACYL-COA SYNTHETASE"/>
    <property type="match status" value="1"/>
</dbReference>
<feature type="domain" description="AMP-binding enzyme C-terminal" evidence="7">
    <location>
        <begin position="396"/>
        <end position="469"/>
    </location>
</feature>
<dbReference type="Pfam" id="PF13193">
    <property type="entry name" value="AMP-binding_C"/>
    <property type="match status" value="1"/>
</dbReference>
<keyword evidence="2 5" id="KW-0436">Ligase</keyword>
<comment type="function">
    <text evidence="5">Converts 2-succinylbenzoate (OSB) to 2-succinylbenzoyl-CoA (OSB-CoA).</text>
</comment>
<comment type="caution">
    <text evidence="8">The sequence shown here is derived from an EMBL/GenBank/DDBJ whole genome shotgun (WGS) entry which is preliminary data.</text>
</comment>
<dbReference type="Gene3D" id="3.40.50.12780">
    <property type="entry name" value="N-terminal domain of ligase-like"/>
    <property type="match status" value="1"/>
</dbReference>
<dbReference type="InterPro" id="IPR042099">
    <property type="entry name" value="ANL_N_sf"/>
</dbReference>
<reference evidence="8" key="2">
    <citation type="submission" date="2020-09" db="EMBL/GenBank/DDBJ databases">
        <authorList>
            <person name="Sun Q."/>
            <person name="Ohkuma M."/>
        </authorList>
    </citation>
    <scope>NUCLEOTIDE SEQUENCE</scope>
    <source>
        <strain evidence="8">JCM 17251</strain>
    </source>
</reference>
<keyword evidence="4 5" id="KW-0067">ATP-binding</keyword>